<dbReference type="InterPro" id="IPR029062">
    <property type="entry name" value="Class_I_gatase-like"/>
</dbReference>
<keyword evidence="3" id="KW-1185">Reference proteome</keyword>
<dbReference type="RefSeq" id="WP_126582299.1">
    <property type="nucleotide sequence ID" value="NZ_BIFR01000002.1"/>
</dbReference>
<dbReference type="CDD" id="cd03139">
    <property type="entry name" value="GATase1_PfpI_2"/>
    <property type="match status" value="1"/>
</dbReference>
<sequence length="198" mass="22141">MTMHFAHRPISIGLLLFPTVEELDFAGPYEVFANAGEEQEQAYCQVLTIGTAHEIRCRGGLRVLCDFLLEDSPRLDVLIVPGGPNARNCYNDERIAQTLRTYQAQGTIIASVCTGSFYLAYAGLLDQRRATTHPLRFDLFRQCFPQIELVEEKIIDEGNIVTAGGVSSGIDLALHFLQQWFGPEARKRAAKRLDGPWI</sequence>
<dbReference type="EMBL" id="BIFR01000002">
    <property type="protein sequence ID" value="GCE14762.1"/>
    <property type="molecule type" value="Genomic_DNA"/>
</dbReference>
<gene>
    <name evidence="2" type="ORF">KTT_46210</name>
</gene>
<name>A0A402A6J9_9CHLR</name>
<evidence type="ECO:0000313" key="2">
    <source>
        <dbReference type="EMBL" id="GCE14762.1"/>
    </source>
</evidence>
<dbReference type="GO" id="GO:0006355">
    <property type="term" value="P:regulation of DNA-templated transcription"/>
    <property type="evidence" value="ECO:0007669"/>
    <property type="project" value="TreeGrafter"/>
</dbReference>
<dbReference type="OrthoDB" id="6382410at2"/>
<dbReference type="Pfam" id="PF01965">
    <property type="entry name" value="DJ-1_PfpI"/>
    <property type="match status" value="1"/>
</dbReference>
<feature type="domain" description="DJ-1/PfpI" evidence="1">
    <location>
        <begin position="12"/>
        <end position="178"/>
    </location>
</feature>
<protein>
    <submittedName>
        <fullName evidence="2">AraC family transcriptional regulator</fullName>
    </submittedName>
</protein>
<dbReference type="SUPFAM" id="SSF52317">
    <property type="entry name" value="Class I glutamine amidotransferase-like"/>
    <property type="match status" value="1"/>
</dbReference>
<dbReference type="InterPro" id="IPR002818">
    <property type="entry name" value="DJ-1/PfpI"/>
</dbReference>
<evidence type="ECO:0000313" key="3">
    <source>
        <dbReference type="Proteomes" id="UP000287352"/>
    </source>
</evidence>
<dbReference type="PANTHER" id="PTHR43130:SF3">
    <property type="entry name" value="HTH-TYPE TRANSCRIPTIONAL REGULATOR RV1931C"/>
    <property type="match status" value="1"/>
</dbReference>
<organism evidence="2 3">
    <name type="scientific">Tengunoibacter tsumagoiensis</name>
    <dbReference type="NCBI Taxonomy" id="2014871"/>
    <lineage>
        <taxon>Bacteria</taxon>
        <taxon>Bacillati</taxon>
        <taxon>Chloroflexota</taxon>
        <taxon>Ktedonobacteria</taxon>
        <taxon>Ktedonobacterales</taxon>
        <taxon>Dictyobacteraceae</taxon>
        <taxon>Tengunoibacter</taxon>
    </lineage>
</organism>
<comment type="caution">
    <text evidence="2">The sequence shown here is derived from an EMBL/GenBank/DDBJ whole genome shotgun (WGS) entry which is preliminary data.</text>
</comment>
<dbReference type="Gene3D" id="3.40.50.880">
    <property type="match status" value="1"/>
</dbReference>
<dbReference type="Proteomes" id="UP000287352">
    <property type="component" value="Unassembled WGS sequence"/>
</dbReference>
<reference evidence="3" key="1">
    <citation type="submission" date="2018-12" db="EMBL/GenBank/DDBJ databases">
        <title>Tengunoibacter tsumagoiensis gen. nov., sp. nov., Dictyobacter kobayashii sp. nov., D. alpinus sp. nov., and D. joshuensis sp. nov. and description of Dictyobacteraceae fam. nov. within the order Ktedonobacterales isolated from Tengu-no-mugimeshi.</title>
        <authorList>
            <person name="Wang C.M."/>
            <person name="Zheng Y."/>
            <person name="Sakai Y."/>
            <person name="Toyoda A."/>
            <person name="Minakuchi Y."/>
            <person name="Abe K."/>
            <person name="Yokota A."/>
            <person name="Yabe S."/>
        </authorList>
    </citation>
    <scope>NUCLEOTIDE SEQUENCE [LARGE SCALE GENOMIC DNA]</scope>
    <source>
        <strain evidence="3">Uno3</strain>
    </source>
</reference>
<evidence type="ECO:0000259" key="1">
    <source>
        <dbReference type="Pfam" id="PF01965"/>
    </source>
</evidence>
<accession>A0A402A6J9</accession>
<dbReference type="PANTHER" id="PTHR43130">
    <property type="entry name" value="ARAC-FAMILY TRANSCRIPTIONAL REGULATOR"/>
    <property type="match status" value="1"/>
</dbReference>
<dbReference type="InterPro" id="IPR052158">
    <property type="entry name" value="INH-QAR"/>
</dbReference>
<dbReference type="AlphaFoldDB" id="A0A402A6J9"/>
<proteinExistence type="predicted"/>